<proteinExistence type="predicted"/>
<evidence type="ECO:0000313" key="1">
    <source>
        <dbReference type="EMBL" id="EDR04187.1"/>
    </source>
</evidence>
<dbReference type="EMBL" id="DS547119">
    <property type="protein sequence ID" value="EDR04187.1"/>
    <property type="molecule type" value="Genomic_DNA"/>
</dbReference>
<reference evidence="1 2" key="1">
    <citation type="journal article" date="2008" name="Nature">
        <title>The genome of Laccaria bicolor provides insights into mycorrhizal symbiosis.</title>
        <authorList>
            <person name="Martin F."/>
            <person name="Aerts A."/>
            <person name="Ahren D."/>
            <person name="Brun A."/>
            <person name="Danchin E.G.J."/>
            <person name="Duchaussoy F."/>
            <person name="Gibon J."/>
            <person name="Kohler A."/>
            <person name="Lindquist E."/>
            <person name="Pereda V."/>
            <person name="Salamov A."/>
            <person name="Shapiro H.J."/>
            <person name="Wuyts J."/>
            <person name="Blaudez D."/>
            <person name="Buee M."/>
            <person name="Brokstein P."/>
            <person name="Canbaeck B."/>
            <person name="Cohen D."/>
            <person name="Courty P.E."/>
            <person name="Coutinho P.M."/>
            <person name="Delaruelle C."/>
            <person name="Detter J.C."/>
            <person name="Deveau A."/>
            <person name="DiFazio S."/>
            <person name="Duplessis S."/>
            <person name="Fraissinet-Tachet L."/>
            <person name="Lucic E."/>
            <person name="Frey-Klett P."/>
            <person name="Fourrey C."/>
            <person name="Feussner I."/>
            <person name="Gay G."/>
            <person name="Grimwood J."/>
            <person name="Hoegger P.J."/>
            <person name="Jain P."/>
            <person name="Kilaru S."/>
            <person name="Labbe J."/>
            <person name="Lin Y.C."/>
            <person name="Legue V."/>
            <person name="Le Tacon F."/>
            <person name="Marmeisse R."/>
            <person name="Melayah D."/>
            <person name="Montanini B."/>
            <person name="Muratet M."/>
            <person name="Nehls U."/>
            <person name="Niculita-Hirzel H."/>
            <person name="Oudot-Le Secq M.P."/>
            <person name="Peter M."/>
            <person name="Quesneville H."/>
            <person name="Rajashekar B."/>
            <person name="Reich M."/>
            <person name="Rouhier N."/>
            <person name="Schmutz J."/>
            <person name="Yin T."/>
            <person name="Chalot M."/>
            <person name="Henrissat B."/>
            <person name="Kuees U."/>
            <person name="Lucas S."/>
            <person name="Van de Peer Y."/>
            <person name="Podila G.K."/>
            <person name="Polle A."/>
            <person name="Pukkila P.J."/>
            <person name="Richardson P.M."/>
            <person name="Rouze P."/>
            <person name="Sanders I.R."/>
            <person name="Stajich J.E."/>
            <person name="Tunlid A."/>
            <person name="Tuskan G."/>
            <person name="Grigoriev I.V."/>
        </authorList>
    </citation>
    <scope>NUCLEOTIDE SEQUENCE [LARGE SCALE GENOMIC DNA]</scope>
    <source>
        <strain evidence="2">S238N-H82 / ATCC MYA-4686</strain>
    </source>
</reference>
<keyword evidence="2" id="KW-1185">Reference proteome</keyword>
<dbReference type="OrthoDB" id="2635672at2759"/>
<evidence type="ECO:0000313" key="2">
    <source>
        <dbReference type="Proteomes" id="UP000001194"/>
    </source>
</evidence>
<dbReference type="KEGG" id="lbc:LACBIDRAFT_330794"/>
<gene>
    <name evidence="1" type="ORF">LACBIDRAFT_330794</name>
</gene>
<sequence length="173" mass="19755">MAKFNDVLGFLTRHPSIIDLEAAYTLSPAREIVFLDREQHFKFLTSLEMVSEVYPPSLYLPFDYNTFNHALYLLPCSAPHVTALHISFYPEAGIADWLYKHILQENSPLAALAVVTTLNLFLSWNMWRSDVRVLISIPRSLSTTPTSYVRFTPTRRGKRKANVIYSGDYVGVP</sequence>
<dbReference type="AlphaFoldDB" id="B0DMH6"/>
<dbReference type="HOGENOM" id="CLU_1547863_0_0_1"/>
<organism evidence="2">
    <name type="scientific">Laccaria bicolor (strain S238N-H82 / ATCC MYA-4686)</name>
    <name type="common">Bicoloured deceiver</name>
    <name type="synonym">Laccaria laccata var. bicolor</name>
    <dbReference type="NCBI Taxonomy" id="486041"/>
    <lineage>
        <taxon>Eukaryota</taxon>
        <taxon>Fungi</taxon>
        <taxon>Dikarya</taxon>
        <taxon>Basidiomycota</taxon>
        <taxon>Agaricomycotina</taxon>
        <taxon>Agaricomycetes</taxon>
        <taxon>Agaricomycetidae</taxon>
        <taxon>Agaricales</taxon>
        <taxon>Agaricineae</taxon>
        <taxon>Hydnangiaceae</taxon>
        <taxon>Laccaria</taxon>
    </lineage>
</organism>
<dbReference type="GeneID" id="6080807"/>
<accession>B0DMH6</accession>
<dbReference type="RefSeq" id="XP_001885078.1">
    <property type="nucleotide sequence ID" value="XM_001885043.1"/>
</dbReference>
<name>B0DMH6_LACBS</name>
<dbReference type="Proteomes" id="UP000001194">
    <property type="component" value="Unassembled WGS sequence"/>
</dbReference>
<dbReference type="InParanoid" id="B0DMH6"/>
<protein>
    <submittedName>
        <fullName evidence="1">Predicted protein</fullName>
    </submittedName>
</protein>